<name>C5LYE8_PERM5</name>
<dbReference type="GeneID" id="9040628"/>
<accession>C5LYE8</accession>
<dbReference type="EMBL" id="GG686808">
    <property type="protein sequence ID" value="EEQ98186.1"/>
    <property type="molecule type" value="Genomic_DNA"/>
</dbReference>
<gene>
    <name evidence="2" type="ORF">Pmar_PMAR002003</name>
</gene>
<dbReference type="OrthoDB" id="436293at2759"/>
<keyword evidence="3" id="KW-1185">Reference proteome</keyword>
<dbReference type="InParanoid" id="C5LYE8"/>
<evidence type="ECO:0000313" key="3">
    <source>
        <dbReference type="Proteomes" id="UP000007800"/>
    </source>
</evidence>
<feature type="region of interest" description="Disordered" evidence="1">
    <location>
        <begin position="1"/>
        <end position="22"/>
    </location>
</feature>
<sequence length="285" mass="31027">MAVPKADRVHEATSMGPSSGGKRGFTSWISSLLCGGSRAYRMDTPVHARTRRNGGNYYTSGSSHRDTRPLPVDPSTKGPIRNVYDSRRGRGLPDSFSPHRPTNIVGGSSQCRSGVGAKVPPGDLLPAVTSRTHPEMRMSSREMRDIFKSMARLADQRRLTGKHVQKGGKLMCVGVNKHDLERAHIHVPLSKAYPWLTKPYSYGPVGSNSGRTAATTATPGGSAYFGSGSFAGYDTPTLPKNSVVGNGRTSDFQKSSKYRYPRTKKGVNFPVDECPPVTLRRRYSL</sequence>
<feature type="compositionally biased region" description="Basic and acidic residues" evidence="1">
    <location>
        <begin position="1"/>
        <end position="11"/>
    </location>
</feature>
<dbReference type="AlphaFoldDB" id="C5LYE8"/>
<protein>
    <submittedName>
        <fullName evidence="2">Uncharacterized protein</fullName>
    </submittedName>
</protein>
<proteinExistence type="predicted"/>
<evidence type="ECO:0000256" key="1">
    <source>
        <dbReference type="SAM" id="MobiDB-lite"/>
    </source>
</evidence>
<feature type="region of interest" description="Disordered" evidence="1">
    <location>
        <begin position="45"/>
        <end position="79"/>
    </location>
</feature>
<evidence type="ECO:0000313" key="2">
    <source>
        <dbReference type="EMBL" id="EEQ98186.1"/>
    </source>
</evidence>
<organism evidence="3">
    <name type="scientific">Perkinsus marinus (strain ATCC 50983 / TXsc)</name>
    <dbReference type="NCBI Taxonomy" id="423536"/>
    <lineage>
        <taxon>Eukaryota</taxon>
        <taxon>Sar</taxon>
        <taxon>Alveolata</taxon>
        <taxon>Perkinsozoa</taxon>
        <taxon>Perkinsea</taxon>
        <taxon>Perkinsida</taxon>
        <taxon>Perkinsidae</taxon>
        <taxon>Perkinsus</taxon>
    </lineage>
</organism>
<dbReference type="RefSeq" id="XP_002765469.1">
    <property type="nucleotide sequence ID" value="XM_002765423.1"/>
</dbReference>
<dbReference type="Proteomes" id="UP000007800">
    <property type="component" value="Unassembled WGS sequence"/>
</dbReference>
<reference evidence="2 3" key="1">
    <citation type="submission" date="2008-07" db="EMBL/GenBank/DDBJ databases">
        <authorList>
            <person name="El-Sayed N."/>
            <person name="Caler E."/>
            <person name="Inman J."/>
            <person name="Amedeo P."/>
            <person name="Hass B."/>
            <person name="Wortman J."/>
        </authorList>
    </citation>
    <scope>NUCLEOTIDE SEQUENCE [LARGE SCALE GENOMIC DNA]</scope>
    <source>
        <strain evidence="3">ATCC 50983 / TXsc</strain>
    </source>
</reference>